<feature type="chain" id="PRO_5030665307" evidence="1">
    <location>
        <begin position="25"/>
        <end position="308"/>
    </location>
</feature>
<sequence length="308" mass="33201">MKLIDSIPVCLVGLLALMVTTISAQDLCTTCFAAKEIRYPDEQVCKDFAPRVNGMFQTDYDCRDIQLEAYQKGCCPAPPQDHCDYCADGTPYNPDLKVPSGQFTSGESCFDYKYANSAHIGLFEDGTCDDTFLRRAGQYCGCPNQVQECWLCPDKAPPGKPGKADAWVTGSNCRGIEFLFSLLTKDECTTFPLDVGADLAIYCGCGGLNEEEIEEQQETFQCELCRNGGFMVNPGLTYTDGSSFTKTCQQADDFAKDVIKTPYGCNNSRYFGDARAACCSNGSGATSARNGAASLLVAGAMAAVVGLV</sequence>
<protein>
    <submittedName>
        <fullName evidence="2">Uncharacterized protein</fullName>
    </submittedName>
</protein>
<dbReference type="EMBL" id="HBFL01004892">
    <property type="protein sequence ID" value="CAD8763476.1"/>
    <property type="molecule type" value="Transcribed_RNA"/>
</dbReference>
<dbReference type="AlphaFoldDB" id="A0A7S0Y8Z9"/>
<organism evidence="2">
    <name type="scientific">Pseudo-nitzschia delicatissima</name>
    <dbReference type="NCBI Taxonomy" id="44447"/>
    <lineage>
        <taxon>Eukaryota</taxon>
        <taxon>Sar</taxon>
        <taxon>Stramenopiles</taxon>
        <taxon>Ochrophyta</taxon>
        <taxon>Bacillariophyta</taxon>
        <taxon>Bacillariophyceae</taxon>
        <taxon>Bacillariophycidae</taxon>
        <taxon>Bacillariales</taxon>
        <taxon>Bacillariaceae</taxon>
        <taxon>Pseudo-nitzschia</taxon>
    </lineage>
</organism>
<accession>A0A7S0Y8Z9</accession>
<reference evidence="2" key="1">
    <citation type="submission" date="2021-01" db="EMBL/GenBank/DDBJ databases">
        <authorList>
            <person name="Corre E."/>
            <person name="Pelletier E."/>
            <person name="Niang G."/>
            <person name="Scheremetjew M."/>
            <person name="Finn R."/>
            <person name="Kale V."/>
            <person name="Holt S."/>
            <person name="Cochrane G."/>
            <person name="Meng A."/>
            <person name="Brown T."/>
            <person name="Cohen L."/>
        </authorList>
    </citation>
    <scope>NUCLEOTIDE SEQUENCE</scope>
    <source>
        <strain evidence="2">UNC1205</strain>
    </source>
</reference>
<gene>
    <name evidence="2" type="ORF">PDEL1432_LOCUS3516</name>
</gene>
<feature type="signal peptide" evidence="1">
    <location>
        <begin position="1"/>
        <end position="24"/>
    </location>
</feature>
<evidence type="ECO:0000313" key="2">
    <source>
        <dbReference type="EMBL" id="CAD8763476.1"/>
    </source>
</evidence>
<keyword evidence="1" id="KW-0732">Signal</keyword>
<name>A0A7S0Y8Z9_9STRA</name>
<evidence type="ECO:0000256" key="1">
    <source>
        <dbReference type="SAM" id="SignalP"/>
    </source>
</evidence>
<proteinExistence type="predicted"/>